<proteinExistence type="predicted"/>
<comment type="cofactor">
    <cofactor evidence="1">
        <name>Mg(2+)</name>
        <dbReference type="ChEBI" id="CHEBI:18420"/>
    </cofactor>
</comment>
<dbReference type="InterPro" id="IPR050469">
    <property type="entry name" value="Diguanylate_Cyclase"/>
</dbReference>
<keyword evidence="8" id="KW-1185">Reference proteome</keyword>
<dbReference type="InterPro" id="IPR011006">
    <property type="entry name" value="CheY-like_superfamily"/>
</dbReference>
<evidence type="ECO:0000256" key="4">
    <source>
        <dbReference type="PROSITE-ProRule" id="PRU00169"/>
    </source>
</evidence>
<sequence>MSTTASVLIVDNTPANIQLLAEALKADYRVRVATQGTKALEIARSVDPPDLILLDVMMPGMDGYQVCQQLKADLATSSIPVIFVTAKSSIEDEAFGLDVGAVDYINKPFHIPVVRARVKTHLSLKLKTDLLENLAQLDGLTNIPNRRRFDLLFEQEWARLGRDQQPLALAMIDVDHFKAYNDHYGHGAGDNCLRQVAAVLRRALHRPADLVARYGGEEFVLMLPNTDAQGGCTIAERARHAVAEAALPHAYSQTADHVTVSIGVAAAAAPIGDRARLLEAADQALYQAKRDGRNRCRQARCAGVPSTPVQTDGVEPELEP</sequence>
<evidence type="ECO:0000259" key="5">
    <source>
        <dbReference type="PROSITE" id="PS50110"/>
    </source>
</evidence>
<dbReference type="Gene3D" id="3.40.50.2300">
    <property type="match status" value="1"/>
</dbReference>
<dbReference type="PROSITE" id="PS50887">
    <property type="entry name" value="GGDEF"/>
    <property type="match status" value="1"/>
</dbReference>
<feature type="domain" description="GGDEF" evidence="6">
    <location>
        <begin position="165"/>
        <end position="301"/>
    </location>
</feature>
<dbReference type="SMART" id="SM00448">
    <property type="entry name" value="REC"/>
    <property type="match status" value="1"/>
</dbReference>
<dbReference type="PROSITE" id="PS50110">
    <property type="entry name" value="RESPONSE_REGULATORY"/>
    <property type="match status" value="1"/>
</dbReference>
<protein>
    <recommendedName>
        <fullName evidence="2">diguanylate cyclase</fullName>
        <ecNumber evidence="2">2.7.7.65</ecNumber>
    </recommendedName>
</protein>
<dbReference type="RefSeq" id="WP_200345187.1">
    <property type="nucleotide sequence ID" value="NZ_NRSJ01000006.1"/>
</dbReference>
<dbReference type="GO" id="GO:0052621">
    <property type="term" value="F:diguanylate cyclase activity"/>
    <property type="evidence" value="ECO:0007669"/>
    <property type="project" value="UniProtKB-EC"/>
</dbReference>
<evidence type="ECO:0000256" key="3">
    <source>
        <dbReference type="ARBA" id="ARBA00034247"/>
    </source>
</evidence>
<evidence type="ECO:0000256" key="2">
    <source>
        <dbReference type="ARBA" id="ARBA00012528"/>
    </source>
</evidence>
<feature type="modified residue" description="4-aspartylphosphate" evidence="4">
    <location>
        <position position="55"/>
    </location>
</feature>
<dbReference type="PANTHER" id="PTHR45138">
    <property type="entry name" value="REGULATORY COMPONENTS OF SENSORY TRANSDUCTION SYSTEM"/>
    <property type="match status" value="1"/>
</dbReference>
<reference evidence="7" key="1">
    <citation type="submission" date="2017-08" db="EMBL/GenBank/DDBJ databases">
        <authorList>
            <person name="Imhoff J.F."/>
            <person name="Rahn T."/>
            <person name="Kuenzel S."/>
            <person name="Neulinger S.C."/>
        </authorList>
    </citation>
    <scope>NUCLEOTIDE SEQUENCE</scope>
    <source>
        <strain evidence="7">DSM 11080</strain>
    </source>
</reference>
<dbReference type="InterPro" id="IPR000160">
    <property type="entry name" value="GGDEF_dom"/>
</dbReference>
<keyword evidence="4" id="KW-0597">Phosphoprotein</keyword>
<dbReference type="Gene3D" id="3.30.70.270">
    <property type="match status" value="1"/>
</dbReference>
<dbReference type="InterPro" id="IPR043128">
    <property type="entry name" value="Rev_trsase/Diguanyl_cyclase"/>
</dbReference>
<dbReference type="SUPFAM" id="SSF55073">
    <property type="entry name" value="Nucleotide cyclase"/>
    <property type="match status" value="1"/>
</dbReference>
<evidence type="ECO:0000313" key="7">
    <source>
        <dbReference type="EMBL" id="MBK1704017.1"/>
    </source>
</evidence>
<dbReference type="CDD" id="cd01949">
    <property type="entry name" value="GGDEF"/>
    <property type="match status" value="1"/>
</dbReference>
<dbReference type="PANTHER" id="PTHR45138:SF9">
    <property type="entry name" value="DIGUANYLATE CYCLASE DGCM-RELATED"/>
    <property type="match status" value="1"/>
</dbReference>
<dbReference type="AlphaFoldDB" id="A0AAJ0X9Q5"/>
<dbReference type="GO" id="GO:0000160">
    <property type="term" value="P:phosphorelay signal transduction system"/>
    <property type="evidence" value="ECO:0007669"/>
    <property type="project" value="InterPro"/>
</dbReference>
<comment type="catalytic activity">
    <reaction evidence="3">
        <text>2 GTP = 3',3'-c-di-GMP + 2 diphosphate</text>
        <dbReference type="Rhea" id="RHEA:24898"/>
        <dbReference type="ChEBI" id="CHEBI:33019"/>
        <dbReference type="ChEBI" id="CHEBI:37565"/>
        <dbReference type="ChEBI" id="CHEBI:58805"/>
        <dbReference type="EC" id="2.7.7.65"/>
    </reaction>
</comment>
<dbReference type="CDD" id="cd19920">
    <property type="entry name" value="REC_PA4781-like"/>
    <property type="match status" value="1"/>
</dbReference>
<dbReference type="SMART" id="SM00267">
    <property type="entry name" value="GGDEF"/>
    <property type="match status" value="1"/>
</dbReference>
<evidence type="ECO:0000313" key="8">
    <source>
        <dbReference type="Proteomes" id="UP001296776"/>
    </source>
</evidence>
<dbReference type="Pfam" id="PF00072">
    <property type="entry name" value="Response_reg"/>
    <property type="match status" value="1"/>
</dbReference>
<dbReference type="EMBL" id="NRSJ01000006">
    <property type="protein sequence ID" value="MBK1704017.1"/>
    <property type="molecule type" value="Genomic_DNA"/>
</dbReference>
<dbReference type="GO" id="GO:0005886">
    <property type="term" value="C:plasma membrane"/>
    <property type="evidence" value="ECO:0007669"/>
    <property type="project" value="TreeGrafter"/>
</dbReference>
<name>A0AAJ0X9Q5_9GAMM</name>
<reference evidence="7" key="2">
    <citation type="journal article" date="2020" name="Microorganisms">
        <title>Osmotic Adaptation and Compatible Solute Biosynthesis of Phototrophic Bacteria as Revealed from Genome Analyses.</title>
        <authorList>
            <person name="Imhoff J.F."/>
            <person name="Rahn T."/>
            <person name="Kunzel S."/>
            <person name="Keller A."/>
            <person name="Neulinger S.C."/>
        </authorList>
    </citation>
    <scope>NUCLEOTIDE SEQUENCE</scope>
    <source>
        <strain evidence="7">DSM 11080</strain>
    </source>
</reference>
<dbReference type="GO" id="GO:0043709">
    <property type="term" value="P:cell adhesion involved in single-species biofilm formation"/>
    <property type="evidence" value="ECO:0007669"/>
    <property type="project" value="TreeGrafter"/>
</dbReference>
<evidence type="ECO:0000256" key="1">
    <source>
        <dbReference type="ARBA" id="ARBA00001946"/>
    </source>
</evidence>
<dbReference type="SUPFAM" id="SSF52172">
    <property type="entry name" value="CheY-like"/>
    <property type="match status" value="1"/>
</dbReference>
<dbReference type="GO" id="GO:1902201">
    <property type="term" value="P:negative regulation of bacterial-type flagellum-dependent cell motility"/>
    <property type="evidence" value="ECO:0007669"/>
    <property type="project" value="TreeGrafter"/>
</dbReference>
<evidence type="ECO:0000259" key="6">
    <source>
        <dbReference type="PROSITE" id="PS50887"/>
    </source>
</evidence>
<dbReference type="InterPro" id="IPR029787">
    <property type="entry name" value="Nucleotide_cyclase"/>
</dbReference>
<dbReference type="FunFam" id="3.30.70.270:FF:000001">
    <property type="entry name" value="Diguanylate cyclase domain protein"/>
    <property type="match status" value="1"/>
</dbReference>
<dbReference type="Proteomes" id="UP001296776">
    <property type="component" value="Unassembled WGS sequence"/>
</dbReference>
<dbReference type="NCBIfam" id="TIGR00254">
    <property type="entry name" value="GGDEF"/>
    <property type="match status" value="1"/>
</dbReference>
<gene>
    <name evidence="7" type="ORF">CKO40_05520</name>
</gene>
<organism evidence="7 8">
    <name type="scientific">Halochromatium glycolicum</name>
    <dbReference type="NCBI Taxonomy" id="85075"/>
    <lineage>
        <taxon>Bacteria</taxon>
        <taxon>Pseudomonadati</taxon>
        <taxon>Pseudomonadota</taxon>
        <taxon>Gammaproteobacteria</taxon>
        <taxon>Chromatiales</taxon>
        <taxon>Chromatiaceae</taxon>
        <taxon>Halochromatium</taxon>
    </lineage>
</organism>
<dbReference type="InterPro" id="IPR001789">
    <property type="entry name" value="Sig_transdc_resp-reg_receiver"/>
</dbReference>
<accession>A0AAJ0X9Q5</accession>
<comment type="caution">
    <text evidence="7">The sequence shown here is derived from an EMBL/GenBank/DDBJ whole genome shotgun (WGS) entry which is preliminary data.</text>
</comment>
<dbReference type="Pfam" id="PF00990">
    <property type="entry name" value="GGDEF"/>
    <property type="match status" value="1"/>
</dbReference>
<dbReference type="EC" id="2.7.7.65" evidence="2"/>
<feature type="domain" description="Response regulatory" evidence="5">
    <location>
        <begin position="6"/>
        <end position="122"/>
    </location>
</feature>